<evidence type="ECO:0000313" key="7">
    <source>
        <dbReference type="Proteomes" id="UP000267821"/>
    </source>
</evidence>
<dbReference type="GO" id="GO:0006412">
    <property type="term" value="P:translation"/>
    <property type="evidence" value="ECO:0007669"/>
    <property type="project" value="InterPro"/>
</dbReference>
<feature type="compositionally biased region" description="Low complexity" evidence="5">
    <location>
        <begin position="66"/>
        <end position="78"/>
    </location>
</feature>
<evidence type="ECO:0000256" key="2">
    <source>
        <dbReference type="ARBA" id="ARBA00022980"/>
    </source>
</evidence>
<evidence type="ECO:0000256" key="4">
    <source>
        <dbReference type="ARBA" id="ARBA00035274"/>
    </source>
</evidence>
<accession>A0A3N4MKN4</accession>
<reference evidence="6 7" key="1">
    <citation type="journal article" date="2018" name="Nat. Ecol. Evol.">
        <title>Pezizomycetes genomes reveal the molecular basis of ectomycorrhizal truffle lifestyle.</title>
        <authorList>
            <person name="Murat C."/>
            <person name="Payen T."/>
            <person name="Noel B."/>
            <person name="Kuo A."/>
            <person name="Morin E."/>
            <person name="Chen J."/>
            <person name="Kohler A."/>
            <person name="Krizsan K."/>
            <person name="Balestrini R."/>
            <person name="Da Silva C."/>
            <person name="Montanini B."/>
            <person name="Hainaut M."/>
            <person name="Levati E."/>
            <person name="Barry K.W."/>
            <person name="Belfiori B."/>
            <person name="Cichocki N."/>
            <person name="Clum A."/>
            <person name="Dockter R.B."/>
            <person name="Fauchery L."/>
            <person name="Guy J."/>
            <person name="Iotti M."/>
            <person name="Le Tacon F."/>
            <person name="Lindquist E.A."/>
            <person name="Lipzen A."/>
            <person name="Malagnac F."/>
            <person name="Mello A."/>
            <person name="Molinier V."/>
            <person name="Miyauchi S."/>
            <person name="Poulain J."/>
            <person name="Riccioni C."/>
            <person name="Rubini A."/>
            <person name="Sitrit Y."/>
            <person name="Splivallo R."/>
            <person name="Traeger S."/>
            <person name="Wang M."/>
            <person name="Zifcakova L."/>
            <person name="Wipf D."/>
            <person name="Zambonelli A."/>
            <person name="Paolocci F."/>
            <person name="Nowrousian M."/>
            <person name="Ottonello S."/>
            <person name="Baldrian P."/>
            <person name="Spatafora J.W."/>
            <person name="Henrissat B."/>
            <person name="Nagy L.G."/>
            <person name="Aury J.M."/>
            <person name="Wincker P."/>
            <person name="Grigoriev I.V."/>
            <person name="Bonfante P."/>
            <person name="Martin F.M."/>
        </authorList>
    </citation>
    <scope>NUCLEOTIDE SEQUENCE [LARGE SCALE GENOMIC DNA]</scope>
    <source>
        <strain evidence="6 7">ATCC MYA-4762</strain>
    </source>
</reference>
<dbReference type="STRING" id="1051890.A0A3N4MKN4"/>
<feature type="region of interest" description="Disordered" evidence="5">
    <location>
        <begin position="58"/>
        <end position="78"/>
    </location>
</feature>
<protein>
    <recommendedName>
        <fullName evidence="4">Large ribosomal subunit protein bL34m</fullName>
    </recommendedName>
</protein>
<dbReference type="NCBIfam" id="TIGR01030">
    <property type="entry name" value="rpmH_bact"/>
    <property type="match status" value="1"/>
</dbReference>
<keyword evidence="2" id="KW-0689">Ribosomal protein</keyword>
<dbReference type="PANTHER" id="PTHR14503">
    <property type="entry name" value="MITOCHONDRIAL RIBOSOMAL PROTEIN 34 FAMILY MEMBER"/>
    <property type="match status" value="1"/>
</dbReference>
<evidence type="ECO:0000256" key="1">
    <source>
        <dbReference type="ARBA" id="ARBA00010111"/>
    </source>
</evidence>
<dbReference type="OrthoDB" id="431691at2759"/>
<proteinExistence type="inferred from homology"/>
<sequence>MLTRTALSLLRLRGPQTTTATATATATTTAILKHSRHLSVLTPHRPSLHTPFSPYTSILRQPTPTPTSSPTTISPSESLDLLPRISTSPALRFLQLRNGPRNTFDPSHFVRKRRFGFLARLRTRTGRAILKRRRAKGRKSLSH</sequence>
<organism evidence="6 7">
    <name type="scientific">Terfezia boudieri ATCC MYA-4762</name>
    <dbReference type="NCBI Taxonomy" id="1051890"/>
    <lineage>
        <taxon>Eukaryota</taxon>
        <taxon>Fungi</taxon>
        <taxon>Dikarya</taxon>
        <taxon>Ascomycota</taxon>
        <taxon>Pezizomycotina</taxon>
        <taxon>Pezizomycetes</taxon>
        <taxon>Pezizales</taxon>
        <taxon>Pezizaceae</taxon>
        <taxon>Terfezia</taxon>
    </lineage>
</organism>
<dbReference type="AlphaFoldDB" id="A0A3N4MKN4"/>
<dbReference type="GO" id="GO:0005762">
    <property type="term" value="C:mitochondrial large ribosomal subunit"/>
    <property type="evidence" value="ECO:0007669"/>
    <property type="project" value="TreeGrafter"/>
</dbReference>
<dbReference type="Proteomes" id="UP000267821">
    <property type="component" value="Unassembled WGS sequence"/>
</dbReference>
<dbReference type="Gene3D" id="1.10.287.3980">
    <property type="match status" value="1"/>
</dbReference>
<dbReference type="PANTHER" id="PTHR14503:SF4">
    <property type="entry name" value="LARGE RIBOSOMAL SUBUNIT PROTEIN BL34M"/>
    <property type="match status" value="1"/>
</dbReference>
<comment type="similarity">
    <text evidence="1">Belongs to the bacterial ribosomal protein bL34 family.</text>
</comment>
<dbReference type="InterPro" id="IPR000271">
    <property type="entry name" value="Ribosomal_bL34"/>
</dbReference>
<dbReference type="Pfam" id="PF00468">
    <property type="entry name" value="Ribosomal_L34"/>
    <property type="match status" value="1"/>
</dbReference>
<name>A0A3N4MKN4_9PEZI</name>
<gene>
    <name evidence="6" type="ORF">L211DRAFT_238825</name>
</gene>
<dbReference type="InParanoid" id="A0A3N4MKN4"/>
<dbReference type="GO" id="GO:0003735">
    <property type="term" value="F:structural constituent of ribosome"/>
    <property type="evidence" value="ECO:0007669"/>
    <property type="project" value="InterPro"/>
</dbReference>
<keyword evidence="7" id="KW-1185">Reference proteome</keyword>
<evidence type="ECO:0000313" key="6">
    <source>
        <dbReference type="EMBL" id="RPB28815.1"/>
    </source>
</evidence>
<dbReference type="EMBL" id="ML121528">
    <property type="protein sequence ID" value="RPB28815.1"/>
    <property type="molecule type" value="Genomic_DNA"/>
</dbReference>
<evidence type="ECO:0000256" key="3">
    <source>
        <dbReference type="ARBA" id="ARBA00023274"/>
    </source>
</evidence>
<dbReference type="HAMAP" id="MF_00391">
    <property type="entry name" value="Ribosomal_bL34"/>
    <property type="match status" value="1"/>
</dbReference>
<evidence type="ECO:0000256" key="5">
    <source>
        <dbReference type="SAM" id="MobiDB-lite"/>
    </source>
</evidence>
<dbReference type="FunFam" id="1.10.287.3980:FF:000001">
    <property type="entry name" value="Mitochondrial ribosomal protein L34"/>
    <property type="match status" value="1"/>
</dbReference>
<keyword evidence="3" id="KW-0687">Ribonucleoprotein</keyword>